<organism evidence="1 2">
    <name type="scientific">Mucilaginibacter glaciei</name>
    <dbReference type="NCBI Taxonomy" id="2772109"/>
    <lineage>
        <taxon>Bacteria</taxon>
        <taxon>Pseudomonadati</taxon>
        <taxon>Bacteroidota</taxon>
        <taxon>Sphingobacteriia</taxon>
        <taxon>Sphingobacteriales</taxon>
        <taxon>Sphingobacteriaceae</taxon>
        <taxon>Mucilaginibacter</taxon>
    </lineage>
</organism>
<dbReference type="Proteomes" id="UP000619078">
    <property type="component" value="Unassembled WGS sequence"/>
</dbReference>
<gene>
    <name evidence="1" type="ORF">IDJ76_16590</name>
</gene>
<reference evidence="1" key="1">
    <citation type="submission" date="2020-09" db="EMBL/GenBank/DDBJ databases">
        <title>Novel species of Mucilaginibacter isolated from a glacier on the Tibetan Plateau.</title>
        <authorList>
            <person name="Liu Q."/>
            <person name="Xin Y.-H."/>
        </authorList>
    </citation>
    <scope>NUCLEOTIDE SEQUENCE</scope>
    <source>
        <strain evidence="1">ZB1P21</strain>
    </source>
</reference>
<dbReference type="AlphaFoldDB" id="A0A926NTH8"/>
<evidence type="ECO:0000313" key="1">
    <source>
        <dbReference type="EMBL" id="MBD1394727.1"/>
    </source>
</evidence>
<accession>A0A926NTH8</accession>
<keyword evidence="2" id="KW-1185">Reference proteome</keyword>
<evidence type="ECO:0000313" key="2">
    <source>
        <dbReference type="Proteomes" id="UP000619078"/>
    </source>
</evidence>
<dbReference type="RefSeq" id="WP_191164611.1">
    <property type="nucleotide sequence ID" value="NZ_JACWMX010000007.1"/>
</dbReference>
<proteinExistence type="predicted"/>
<name>A0A926NTH8_9SPHI</name>
<sequence length="174" mass="20467">MNEFRNFDQVKTAELFVKRHKWFFPYFELTDGQFVYGKLSYKNNYKRYAIIETADGFWTIKMKGLLKRNLLINKGDDETIGTLIPATWKRDILLEMENGFKATYLYKKFFARSLTLSHDMYGDIINLKQEWWSFSKPFTVTYDPSVKTNDMPPIPLLALIGLHLTLIRQAQAAS</sequence>
<protein>
    <submittedName>
        <fullName evidence="1">Uncharacterized protein</fullName>
    </submittedName>
</protein>
<dbReference type="EMBL" id="JACWMX010000007">
    <property type="protein sequence ID" value="MBD1394727.1"/>
    <property type="molecule type" value="Genomic_DNA"/>
</dbReference>
<comment type="caution">
    <text evidence="1">The sequence shown here is derived from an EMBL/GenBank/DDBJ whole genome shotgun (WGS) entry which is preliminary data.</text>
</comment>